<dbReference type="Pfam" id="PF06283">
    <property type="entry name" value="ThuA"/>
    <property type="match status" value="1"/>
</dbReference>
<sequence length="218" mass="24705">MASIRILSGHGRYTDPWHPFAESSSAIRDILRGAGYRVEVRDDDPSCLSGLDDLDLVIVNLGGNVEVALEYDGKWAAAQRDFGQWIRDGGRVLAVHTAANCFPDWSDWPELLGGQWVRGTSWHPQRCIATFEKVPGAEGHSVWQGLDVVTAYDERYSDLDVHEDSVPLIHHELSEQWQVMGWAHGSNVVYDAMGHDRRSYMSETRRRYLLNEVEWLLG</sequence>
<dbReference type="EMBL" id="PCZS01000002">
    <property type="protein sequence ID" value="REB69167.1"/>
    <property type="molecule type" value="Genomic_DNA"/>
</dbReference>
<keyword evidence="2" id="KW-0378">Hydrolase</keyword>
<dbReference type="InterPro" id="IPR029010">
    <property type="entry name" value="ThuA-like"/>
</dbReference>
<evidence type="ECO:0000313" key="3">
    <source>
        <dbReference type="Proteomes" id="UP000256324"/>
    </source>
</evidence>
<dbReference type="RefSeq" id="WP_115938812.1">
    <property type="nucleotide sequence ID" value="NZ_PCZS01000002.1"/>
</dbReference>
<organism evidence="2 3">
    <name type="scientific">Cutibacterium namnetense</name>
    <dbReference type="NCBI Taxonomy" id="1574624"/>
    <lineage>
        <taxon>Bacteria</taxon>
        <taxon>Bacillati</taxon>
        <taxon>Actinomycetota</taxon>
        <taxon>Actinomycetes</taxon>
        <taxon>Propionibacteriales</taxon>
        <taxon>Propionibacteriaceae</taxon>
        <taxon>Cutibacterium</taxon>
    </lineage>
</organism>
<dbReference type="InterPro" id="IPR029062">
    <property type="entry name" value="Class_I_gatase-like"/>
</dbReference>
<feature type="domain" description="ThuA-like" evidence="1">
    <location>
        <begin position="21"/>
        <end position="215"/>
    </location>
</feature>
<comment type="caution">
    <text evidence="2">The sequence shown here is derived from an EMBL/GenBank/DDBJ whole genome shotgun (WGS) entry which is preliminary data.</text>
</comment>
<protein>
    <submittedName>
        <fullName evidence="2">Glycosyl hydrolase</fullName>
    </submittedName>
</protein>
<evidence type="ECO:0000259" key="1">
    <source>
        <dbReference type="Pfam" id="PF06283"/>
    </source>
</evidence>
<dbReference type="SUPFAM" id="SSF52317">
    <property type="entry name" value="Class I glutamine amidotransferase-like"/>
    <property type="match status" value="1"/>
</dbReference>
<proteinExistence type="predicted"/>
<gene>
    <name evidence="2" type="ORF">CP880_06825</name>
</gene>
<reference evidence="2 3" key="1">
    <citation type="submission" date="2017-09" db="EMBL/GenBank/DDBJ databases">
        <authorList>
            <person name="Bumgarner R.E."/>
        </authorList>
    </citation>
    <scope>NUCLEOTIDE SEQUENCE [LARGE SCALE GENOMIC DNA]</scope>
    <source>
        <strain evidence="2 3">T34998</strain>
    </source>
</reference>
<dbReference type="Proteomes" id="UP000256324">
    <property type="component" value="Unassembled WGS sequence"/>
</dbReference>
<accession>A0ABX9I976</accession>
<dbReference type="GO" id="GO:0016787">
    <property type="term" value="F:hydrolase activity"/>
    <property type="evidence" value="ECO:0007669"/>
    <property type="project" value="UniProtKB-KW"/>
</dbReference>
<keyword evidence="3" id="KW-1185">Reference proteome</keyword>
<evidence type="ECO:0000313" key="2">
    <source>
        <dbReference type="EMBL" id="REB69167.1"/>
    </source>
</evidence>
<dbReference type="CDD" id="cd01653">
    <property type="entry name" value="GATase1"/>
    <property type="match status" value="1"/>
</dbReference>
<name>A0ABX9I976_9ACTN</name>
<dbReference type="Gene3D" id="3.40.50.880">
    <property type="match status" value="1"/>
</dbReference>